<dbReference type="EMBL" id="JAZGQO010000016">
    <property type="protein sequence ID" value="KAK6168539.1"/>
    <property type="molecule type" value="Genomic_DNA"/>
</dbReference>
<name>A0AAN8GJM7_PATCE</name>
<keyword evidence="1" id="KW-0143">Chaperone</keyword>
<keyword evidence="4" id="KW-1185">Reference proteome</keyword>
<dbReference type="AlphaFoldDB" id="A0AAN8GJM7"/>
<comment type="subunit">
    <text evidence="1">Heterohexamer.</text>
</comment>
<dbReference type="GO" id="GO:0015031">
    <property type="term" value="P:protein transport"/>
    <property type="evidence" value="ECO:0007669"/>
    <property type="project" value="UniProtKB-KW"/>
</dbReference>
<dbReference type="Pfam" id="PF02953">
    <property type="entry name" value="zf-Tim10_DDP"/>
    <property type="match status" value="1"/>
</dbReference>
<gene>
    <name evidence="3" type="ORF">SNE40_021051</name>
</gene>
<comment type="domain">
    <text evidence="1">The twin CX3C motif contains 4 conserved Cys residues that form 2 disulfide bonds in the mitochondrial intermembrane space.</text>
</comment>
<keyword evidence="1" id="KW-0811">Translocation</keyword>
<dbReference type="GO" id="GO:0005743">
    <property type="term" value="C:mitochondrial inner membrane"/>
    <property type="evidence" value="ECO:0007669"/>
    <property type="project" value="UniProtKB-SubCell"/>
</dbReference>
<keyword evidence="1" id="KW-0496">Mitochondrion</keyword>
<evidence type="ECO:0000313" key="4">
    <source>
        <dbReference type="Proteomes" id="UP001347796"/>
    </source>
</evidence>
<dbReference type="InterPro" id="IPR004217">
    <property type="entry name" value="Tim10-like"/>
</dbReference>
<proteinExistence type="inferred from homology"/>
<dbReference type="Proteomes" id="UP001347796">
    <property type="component" value="Unassembled WGS sequence"/>
</dbReference>
<keyword evidence="1" id="KW-0653">Protein transport</keyword>
<evidence type="ECO:0000259" key="2">
    <source>
        <dbReference type="Pfam" id="PF02953"/>
    </source>
</evidence>
<sequence>MSFDTSNLQGGEMDPEMKEFIQMESQRAQLQAQVHKLTDICWEQCMDKPRDKLDSRTETCMTNCVDRFIDTSLQIATRFQQLLQRGQ</sequence>
<dbReference type="SUPFAM" id="SSF144122">
    <property type="entry name" value="Tim10-like"/>
    <property type="match status" value="1"/>
</dbReference>
<accession>A0AAN8GJM7</accession>
<comment type="similarity">
    <text evidence="1">Belongs to the small Tim family.</text>
</comment>
<keyword evidence="1" id="KW-1015">Disulfide bond</keyword>
<comment type="subcellular location">
    <subcellularLocation>
        <location evidence="1">Mitochondrion inner membrane</location>
        <topology evidence="1">Peripheral membrane protein</topology>
        <orientation evidence="1">Intermembrane side</orientation>
    </subcellularLocation>
</comment>
<protein>
    <recommendedName>
        <fullName evidence="1">Mitochondrial import inner membrane translocase subunit</fullName>
    </recommendedName>
</protein>
<comment type="function">
    <text evidence="1">Mitochondrial intermembrane chaperone that participates in the import and insertion of some multi-pass transmembrane proteins into the mitochondrial inner membrane. Also required for the transfer of beta-barrel precursors from the TOM complex to the sorting and assembly machinery (SAM complex) of the outer membrane. Acts as a chaperone-like protein that protects the hydrophobic precursors from aggregation and guide them through the mitochondrial intermembrane space.</text>
</comment>
<feature type="domain" description="Tim10-like" evidence="2">
    <location>
        <begin position="19"/>
        <end position="81"/>
    </location>
</feature>
<evidence type="ECO:0000313" key="3">
    <source>
        <dbReference type="EMBL" id="KAK6168539.1"/>
    </source>
</evidence>
<reference evidence="3 4" key="1">
    <citation type="submission" date="2024-01" db="EMBL/GenBank/DDBJ databases">
        <title>The genome of the rayed Mediterranean limpet Patella caerulea (Linnaeus, 1758).</title>
        <authorList>
            <person name="Anh-Thu Weber A."/>
            <person name="Halstead-Nussloch G."/>
        </authorList>
    </citation>
    <scope>NUCLEOTIDE SEQUENCE [LARGE SCALE GENOMIC DNA]</scope>
    <source>
        <strain evidence="3">AATW-2023a</strain>
        <tissue evidence="3">Whole specimen</tissue>
    </source>
</reference>
<comment type="caution">
    <text evidence="3">The sequence shown here is derived from an EMBL/GenBank/DDBJ whole genome shotgun (WGS) entry which is preliminary data.</text>
</comment>
<keyword evidence="1" id="KW-0813">Transport</keyword>
<organism evidence="3 4">
    <name type="scientific">Patella caerulea</name>
    <name type="common">Rayed Mediterranean limpet</name>
    <dbReference type="NCBI Taxonomy" id="87958"/>
    <lineage>
        <taxon>Eukaryota</taxon>
        <taxon>Metazoa</taxon>
        <taxon>Spiralia</taxon>
        <taxon>Lophotrochozoa</taxon>
        <taxon>Mollusca</taxon>
        <taxon>Gastropoda</taxon>
        <taxon>Patellogastropoda</taxon>
        <taxon>Patelloidea</taxon>
        <taxon>Patellidae</taxon>
        <taxon>Patella</taxon>
    </lineage>
</organism>
<dbReference type="Gene3D" id="1.10.287.810">
    <property type="entry name" value="Mitochondrial import inner membrane translocase subunit tim13 like domains"/>
    <property type="match status" value="1"/>
</dbReference>
<dbReference type="InterPro" id="IPR035427">
    <property type="entry name" value="Tim10-like_dom_sf"/>
</dbReference>
<keyword evidence="1" id="KW-0472">Membrane</keyword>
<keyword evidence="1" id="KW-0999">Mitochondrion inner membrane</keyword>
<evidence type="ECO:0000256" key="1">
    <source>
        <dbReference type="RuleBase" id="RU367043"/>
    </source>
</evidence>